<sequence>MVHGISKDYVTWVYHGESYQNDSDEKHILHEEFHDEDEDDDLDDMLNDLSRANCGEGWQDIGCSSSDLYCKADAYLRLLDDAKQHLYLGCKSFSKLSFIVSLLHLKTMSGWTIKSFDGLLEIFIKALPNSASVPKSFYECKKIIRDLRFKYEKIHACVNDCVLFRKEYASNTTCPNDKCKGPRFKEEGHKVPRKVLRYLPLKPRLQRLFVNDDLANEMRWHKEKRVDDNNIMRHLADSEA</sequence>
<dbReference type="AlphaFoldDB" id="A0ABD2Z4E8"/>
<dbReference type="EMBL" id="JBJUIK010000011">
    <property type="protein sequence ID" value="KAL3513701.1"/>
    <property type="molecule type" value="Genomic_DNA"/>
</dbReference>
<name>A0ABD2Z4E8_9GENT</name>
<proteinExistence type="predicted"/>
<accession>A0ABD2Z4E8</accession>
<dbReference type="PANTHER" id="PTHR10775">
    <property type="entry name" value="OS08G0208400 PROTEIN"/>
    <property type="match status" value="1"/>
</dbReference>
<reference evidence="1 2" key="1">
    <citation type="submission" date="2024-11" db="EMBL/GenBank/DDBJ databases">
        <title>A near-complete genome assembly of Cinchona calisaya.</title>
        <authorList>
            <person name="Lian D.C."/>
            <person name="Zhao X.W."/>
            <person name="Wei L."/>
        </authorList>
    </citation>
    <scope>NUCLEOTIDE SEQUENCE [LARGE SCALE GENOMIC DNA]</scope>
    <source>
        <tissue evidence="1">Nenye</tissue>
    </source>
</reference>
<organism evidence="1 2">
    <name type="scientific">Cinchona calisaya</name>
    <dbReference type="NCBI Taxonomy" id="153742"/>
    <lineage>
        <taxon>Eukaryota</taxon>
        <taxon>Viridiplantae</taxon>
        <taxon>Streptophyta</taxon>
        <taxon>Embryophyta</taxon>
        <taxon>Tracheophyta</taxon>
        <taxon>Spermatophyta</taxon>
        <taxon>Magnoliopsida</taxon>
        <taxon>eudicotyledons</taxon>
        <taxon>Gunneridae</taxon>
        <taxon>Pentapetalae</taxon>
        <taxon>asterids</taxon>
        <taxon>lamiids</taxon>
        <taxon>Gentianales</taxon>
        <taxon>Rubiaceae</taxon>
        <taxon>Cinchonoideae</taxon>
        <taxon>Cinchoneae</taxon>
        <taxon>Cinchona</taxon>
    </lineage>
</organism>
<evidence type="ECO:0008006" key="3">
    <source>
        <dbReference type="Google" id="ProtNLM"/>
    </source>
</evidence>
<dbReference type="PANTHER" id="PTHR10775:SF182">
    <property type="entry name" value="TRANSPOSON, EN_SPM-LIKE, TRANSPOSASE-ASSOCIATED DOMAIN PROTEIN-RELATED"/>
    <property type="match status" value="1"/>
</dbReference>
<dbReference type="Proteomes" id="UP001630127">
    <property type="component" value="Unassembled WGS sequence"/>
</dbReference>
<protein>
    <recommendedName>
        <fullName evidence="3">Transposase</fullName>
    </recommendedName>
</protein>
<evidence type="ECO:0000313" key="2">
    <source>
        <dbReference type="Proteomes" id="UP001630127"/>
    </source>
</evidence>
<gene>
    <name evidence="1" type="ORF">ACH5RR_026418</name>
</gene>
<evidence type="ECO:0000313" key="1">
    <source>
        <dbReference type="EMBL" id="KAL3513701.1"/>
    </source>
</evidence>
<keyword evidence="2" id="KW-1185">Reference proteome</keyword>
<comment type="caution">
    <text evidence="1">The sequence shown here is derived from an EMBL/GenBank/DDBJ whole genome shotgun (WGS) entry which is preliminary data.</text>
</comment>